<feature type="transmembrane region" description="Helical" evidence="1">
    <location>
        <begin position="23"/>
        <end position="46"/>
    </location>
</feature>
<evidence type="ECO:0000256" key="1">
    <source>
        <dbReference type="SAM" id="Phobius"/>
    </source>
</evidence>
<evidence type="ECO:0000313" key="3">
    <source>
        <dbReference type="Proteomes" id="UP000054498"/>
    </source>
</evidence>
<dbReference type="OrthoDB" id="10656243at2759"/>
<dbReference type="GeneID" id="25737538"/>
<name>A0A0D2L8Y5_9CHLO</name>
<protein>
    <submittedName>
        <fullName evidence="2">Uncharacterized protein</fullName>
    </submittedName>
</protein>
<evidence type="ECO:0000313" key="2">
    <source>
        <dbReference type="EMBL" id="KIZ03299.1"/>
    </source>
</evidence>
<dbReference type="Proteomes" id="UP000054498">
    <property type="component" value="Unassembled WGS sequence"/>
</dbReference>
<reference evidence="2 3" key="1">
    <citation type="journal article" date="2013" name="BMC Genomics">
        <title>Reconstruction of the lipid metabolism for the microalga Monoraphidium neglectum from its genome sequence reveals characteristics suitable for biofuel production.</title>
        <authorList>
            <person name="Bogen C."/>
            <person name="Al-Dilaimi A."/>
            <person name="Albersmeier A."/>
            <person name="Wichmann J."/>
            <person name="Grundmann M."/>
            <person name="Rupp O."/>
            <person name="Lauersen K.J."/>
            <person name="Blifernez-Klassen O."/>
            <person name="Kalinowski J."/>
            <person name="Goesmann A."/>
            <person name="Mussgnug J.H."/>
            <person name="Kruse O."/>
        </authorList>
    </citation>
    <scope>NUCLEOTIDE SEQUENCE [LARGE SCALE GENOMIC DNA]</scope>
    <source>
        <strain evidence="2 3">SAG 48.87</strain>
    </source>
</reference>
<gene>
    <name evidence="2" type="ORF">MNEG_4661</name>
</gene>
<keyword evidence="3" id="KW-1185">Reference proteome</keyword>
<keyword evidence="1" id="KW-0472">Membrane</keyword>
<dbReference type="AlphaFoldDB" id="A0A0D2L8Y5"/>
<sequence length="136" mass="13782">MASITGEGRCETAAVMQHGAGAVFAYLTLSNLMSCGALAVSWALFVRATGQSPLAQGAWPKFALACTPLYLSVQATRPARLAAGLALAPAGERLLFWLSARLRVGRPAALAAAMVAEAALLLAGLAFVALAAGGAR</sequence>
<keyword evidence="1" id="KW-1133">Transmembrane helix</keyword>
<keyword evidence="1" id="KW-0812">Transmembrane</keyword>
<accession>A0A0D2L8Y5</accession>
<dbReference type="KEGG" id="mng:MNEG_4661"/>
<feature type="transmembrane region" description="Helical" evidence="1">
    <location>
        <begin position="108"/>
        <end position="132"/>
    </location>
</feature>
<organism evidence="2 3">
    <name type="scientific">Monoraphidium neglectum</name>
    <dbReference type="NCBI Taxonomy" id="145388"/>
    <lineage>
        <taxon>Eukaryota</taxon>
        <taxon>Viridiplantae</taxon>
        <taxon>Chlorophyta</taxon>
        <taxon>core chlorophytes</taxon>
        <taxon>Chlorophyceae</taxon>
        <taxon>CS clade</taxon>
        <taxon>Sphaeropleales</taxon>
        <taxon>Selenastraceae</taxon>
        <taxon>Monoraphidium</taxon>
    </lineage>
</organism>
<proteinExistence type="predicted"/>
<dbReference type="RefSeq" id="XP_013902318.1">
    <property type="nucleotide sequence ID" value="XM_014046864.1"/>
</dbReference>
<dbReference type="EMBL" id="KK100877">
    <property type="protein sequence ID" value="KIZ03299.1"/>
    <property type="molecule type" value="Genomic_DNA"/>
</dbReference>